<dbReference type="FunFam" id="4.10.990.10:FF:000001">
    <property type="entry name" value="50S ribosomal protein L15"/>
    <property type="match status" value="1"/>
</dbReference>
<feature type="domain" description="Large ribosomal subunit protein uL15/eL18" evidence="9">
    <location>
        <begin position="74"/>
        <end position="144"/>
    </location>
</feature>
<evidence type="ECO:0000256" key="3">
    <source>
        <dbReference type="ARBA" id="ARBA00022884"/>
    </source>
</evidence>
<evidence type="ECO:0000256" key="7">
    <source>
        <dbReference type="HAMAP-Rule" id="MF_01341"/>
    </source>
</evidence>
<evidence type="ECO:0000256" key="8">
    <source>
        <dbReference type="RuleBase" id="RU003888"/>
    </source>
</evidence>
<evidence type="ECO:0000313" key="11">
    <source>
        <dbReference type="Proteomes" id="UP000268446"/>
    </source>
</evidence>
<comment type="caution">
    <text evidence="10">The sequence shown here is derived from an EMBL/GenBank/DDBJ whole genome shotgun (WGS) entry which is preliminary data.</text>
</comment>
<dbReference type="GO" id="GO:0019843">
    <property type="term" value="F:rRNA binding"/>
    <property type="evidence" value="ECO:0007669"/>
    <property type="project" value="UniProtKB-UniRule"/>
</dbReference>
<name>A0A497EWS5_9CREN</name>
<dbReference type="HAMAP" id="MF_01341">
    <property type="entry name" value="Ribosomal_uL15"/>
    <property type="match status" value="1"/>
</dbReference>
<proteinExistence type="inferred from homology"/>
<accession>A0A497EWS5</accession>
<keyword evidence="5 7" id="KW-0687">Ribonucleoprotein</keyword>
<dbReference type="AlphaFoldDB" id="A0A497EWS5"/>
<evidence type="ECO:0000313" key="10">
    <source>
        <dbReference type="EMBL" id="RLE51626.1"/>
    </source>
</evidence>
<evidence type="ECO:0000256" key="6">
    <source>
        <dbReference type="ARBA" id="ARBA00035200"/>
    </source>
</evidence>
<dbReference type="InterPro" id="IPR027386">
    <property type="entry name" value="Rbsml_uL15_N"/>
</dbReference>
<dbReference type="Proteomes" id="UP000268446">
    <property type="component" value="Unassembled WGS sequence"/>
</dbReference>
<dbReference type="Pfam" id="PF00828">
    <property type="entry name" value="Ribosomal_L27A"/>
    <property type="match status" value="1"/>
</dbReference>
<dbReference type="PANTHER" id="PTHR11721">
    <property type="entry name" value="60S RIBOSOMAL PROTEIN L27A"/>
    <property type="match status" value="1"/>
</dbReference>
<dbReference type="InterPro" id="IPR021131">
    <property type="entry name" value="Ribosomal_uL15/eL18"/>
</dbReference>
<keyword evidence="3 7" id="KW-0694">RNA-binding</keyword>
<comment type="function">
    <text evidence="7">Binds to the 23S rRNA.</text>
</comment>
<dbReference type="Gene3D" id="3.100.10.10">
    <property type="match status" value="1"/>
</dbReference>
<comment type="similarity">
    <text evidence="1 7 8">Belongs to the universal ribosomal protein uL15 family.</text>
</comment>
<organism evidence="10 11">
    <name type="scientific">Thermoproteota archaeon</name>
    <dbReference type="NCBI Taxonomy" id="2056631"/>
    <lineage>
        <taxon>Archaea</taxon>
        <taxon>Thermoproteota</taxon>
    </lineage>
</organism>
<keyword evidence="2 7" id="KW-0699">rRNA-binding</keyword>
<evidence type="ECO:0000256" key="5">
    <source>
        <dbReference type="ARBA" id="ARBA00023274"/>
    </source>
</evidence>
<reference evidence="10 11" key="1">
    <citation type="submission" date="2018-06" db="EMBL/GenBank/DDBJ databases">
        <title>Extensive metabolic versatility and redundancy in microbially diverse, dynamic hydrothermal sediments.</title>
        <authorList>
            <person name="Dombrowski N."/>
            <person name="Teske A."/>
            <person name="Baker B.J."/>
        </authorList>
    </citation>
    <scope>NUCLEOTIDE SEQUENCE [LARGE SCALE GENOMIC DNA]</scope>
    <source>
        <strain evidence="10">B29_G17</strain>
    </source>
</reference>
<evidence type="ECO:0000256" key="2">
    <source>
        <dbReference type="ARBA" id="ARBA00022730"/>
    </source>
</evidence>
<evidence type="ECO:0000259" key="9">
    <source>
        <dbReference type="Pfam" id="PF00828"/>
    </source>
</evidence>
<dbReference type="PROSITE" id="PS00475">
    <property type="entry name" value="RIBOSOMAL_L15"/>
    <property type="match status" value="1"/>
</dbReference>
<sequence length="146" mass="16202">MVVRRRKKIRKYRGSRTCGWGITGQHRGRGLKGGFGKAGRHKHLWTWVVKYAPDYFGKKGFKTPISTTPKINAINVGQLDEIASELTRRGLTEVKNGKIVVNVVKLGYNRVLGSGKVTKPLVVIAPYFSKKAEEKIAQAGGEVIKL</sequence>
<gene>
    <name evidence="7" type="primary">rpl15</name>
    <name evidence="10" type="ORF">DRJ20_01745</name>
</gene>
<dbReference type="Gene3D" id="4.10.990.10">
    <property type="match status" value="1"/>
</dbReference>
<dbReference type="GO" id="GO:0006412">
    <property type="term" value="P:translation"/>
    <property type="evidence" value="ECO:0007669"/>
    <property type="project" value="UniProtKB-UniRule"/>
</dbReference>
<dbReference type="EMBL" id="QMQZ01000041">
    <property type="protein sequence ID" value="RLE51626.1"/>
    <property type="molecule type" value="Genomic_DNA"/>
</dbReference>
<dbReference type="GO" id="GO:0022625">
    <property type="term" value="C:cytosolic large ribosomal subunit"/>
    <property type="evidence" value="ECO:0007669"/>
    <property type="project" value="TreeGrafter"/>
</dbReference>
<evidence type="ECO:0000256" key="4">
    <source>
        <dbReference type="ARBA" id="ARBA00022980"/>
    </source>
</evidence>
<comment type="subunit">
    <text evidence="7">Part of the 50S ribosomal subunit.</text>
</comment>
<protein>
    <recommendedName>
        <fullName evidence="6 7">Large ribosomal subunit protein uL15</fullName>
    </recommendedName>
</protein>
<keyword evidence="4 7" id="KW-0689">Ribosomal protein</keyword>
<dbReference type="InterPro" id="IPR001196">
    <property type="entry name" value="Ribosomal_uL15_CS"/>
</dbReference>
<dbReference type="InterPro" id="IPR036227">
    <property type="entry name" value="Ribosomal_uL15/eL18_sf"/>
</dbReference>
<dbReference type="PANTHER" id="PTHR11721:SF3">
    <property type="entry name" value="LARGE RIBOSOMAL SUBUNIT PROTEIN UL15"/>
    <property type="match status" value="1"/>
</dbReference>
<dbReference type="SUPFAM" id="SSF52080">
    <property type="entry name" value="Ribosomal proteins L15p and L18e"/>
    <property type="match status" value="1"/>
</dbReference>
<evidence type="ECO:0000256" key="1">
    <source>
        <dbReference type="ARBA" id="ARBA00007320"/>
    </source>
</evidence>
<dbReference type="GO" id="GO:0003735">
    <property type="term" value="F:structural constituent of ribosome"/>
    <property type="evidence" value="ECO:0007669"/>
    <property type="project" value="InterPro"/>
</dbReference>
<dbReference type="InterPro" id="IPR030878">
    <property type="entry name" value="Ribosomal_uL15"/>
</dbReference>